<comment type="similarity">
    <text evidence="2">Belongs to the CPA3 antiporters (TC 2.A.63) subunit E family.</text>
</comment>
<comment type="subcellular location">
    <subcellularLocation>
        <location evidence="1">Cell membrane</location>
        <topology evidence="1">Multi-pass membrane protein</topology>
    </subcellularLocation>
</comment>
<evidence type="ECO:0000256" key="3">
    <source>
        <dbReference type="ARBA" id="ARBA00022475"/>
    </source>
</evidence>
<feature type="region of interest" description="Disordered" evidence="7">
    <location>
        <begin position="203"/>
        <end position="246"/>
    </location>
</feature>
<evidence type="ECO:0000256" key="5">
    <source>
        <dbReference type="ARBA" id="ARBA00022989"/>
    </source>
</evidence>
<evidence type="ECO:0000313" key="10">
    <source>
        <dbReference type="Proteomes" id="UP001500755"/>
    </source>
</evidence>
<dbReference type="RefSeq" id="WP_344307761.1">
    <property type="nucleotide sequence ID" value="NZ_BAAANO010000010.1"/>
</dbReference>
<keyword evidence="10" id="KW-1185">Reference proteome</keyword>
<dbReference type="InterPro" id="IPR002758">
    <property type="entry name" value="Cation_antiport_E"/>
</dbReference>
<keyword evidence="3" id="KW-1003">Cell membrane</keyword>
<evidence type="ECO:0000256" key="7">
    <source>
        <dbReference type="SAM" id="MobiDB-lite"/>
    </source>
</evidence>
<dbReference type="Proteomes" id="UP001500755">
    <property type="component" value="Unassembled WGS sequence"/>
</dbReference>
<feature type="transmembrane region" description="Helical" evidence="8">
    <location>
        <begin position="44"/>
        <end position="64"/>
    </location>
</feature>
<dbReference type="NCBIfam" id="NF006521">
    <property type="entry name" value="PRK08965.1-5"/>
    <property type="match status" value="1"/>
</dbReference>
<name>A0ABN2TB06_9MICO</name>
<feature type="transmembrane region" description="Helical" evidence="8">
    <location>
        <begin position="21"/>
        <end position="38"/>
    </location>
</feature>
<evidence type="ECO:0008006" key="11">
    <source>
        <dbReference type="Google" id="ProtNLM"/>
    </source>
</evidence>
<feature type="transmembrane region" description="Helical" evidence="8">
    <location>
        <begin position="76"/>
        <end position="97"/>
    </location>
</feature>
<dbReference type="PANTHER" id="PTHR34584">
    <property type="entry name" value="NA(+)/H(+) ANTIPORTER SUBUNIT E1"/>
    <property type="match status" value="1"/>
</dbReference>
<protein>
    <recommendedName>
        <fullName evidence="11">Na+/H+ antiporter subunit E</fullName>
    </recommendedName>
</protein>
<evidence type="ECO:0000256" key="8">
    <source>
        <dbReference type="SAM" id="Phobius"/>
    </source>
</evidence>
<dbReference type="Pfam" id="PF01899">
    <property type="entry name" value="MNHE"/>
    <property type="match status" value="1"/>
</dbReference>
<proteinExistence type="inferred from homology"/>
<dbReference type="EMBL" id="BAAANO010000010">
    <property type="protein sequence ID" value="GAA2003804.1"/>
    <property type="molecule type" value="Genomic_DNA"/>
</dbReference>
<evidence type="ECO:0000256" key="1">
    <source>
        <dbReference type="ARBA" id="ARBA00004651"/>
    </source>
</evidence>
<sequence>MSPQTAKLRRASSRRARRKSLWQQALLMLALAALWVFLWDTVSVFSVLSGLVLAFALTRVFYLPPVELSGRFDPRYALVFVGWFLYRVVVASFQVAWSAVRPHGVGAGSVIEVELHTRSDLLITLISQVTGLIPGSVVLEVDRARSNVYIHVLDAAEDREIDAARQEMATIEYLLIRAMGSPHDIAILNEYRRGKGLPPVLERKDAAARARAAGAGERNTSAGNPSDSTPATTDQDTASAPEERRP</sequence>
<comment type="caution">
    <text evidence="9">The sequence shown here is derived from an EMBL/GenBank/DDBJ whole genome shotgun (WGS) entry which is preliminary data.</text>
</comment>
<keyword evidence="4 8" id="KW-0812">Transmembrane</keyword>
<feature type="compositionally biased region" description="Polar residues" evidence="7">
    <location>
        <begin position="218"/>
        <end position="238"/>
    </location>
</feature>
<evidence type="ECO:0000256" key="6">
    <source>
        <dbReference type="ARBA" id="ARBA00023136"/>
    </source>
</evidence>
<evidence type="ECO:0000256" key="2">
    <source>
        <dbReference type="ARBA" id="ARBA00006228"/>
    </source>
</evidence>
<accession>A0ABN2TB06</accession>
<gene>
    <name evidence="9" type="ORF">GCM10009755_11210</name>
</gene>
<dbReference type="PANTHER" id="PTHR34584:SF1">
    <property type="entry name" value="NA(+)_H(+) ANTIPORTER SUBUNIT E1"/>
    <property type="match status" value="1"/>
</dbReference>
<keyword evidence="5 8" id="KW-1133">Transmembrane helix</keyword>
<organism evidence="9 10">
    <name type="scientific">Brevibacterium samyangense</name>
    <dbReference type="NCBI Taxonomy" id="366888"/>
    <lineage>
        <taxon>Bacteria</taxon>
        <taxon>Bacillati</taxon>
        <taxon>Actinomycetota</taxon>
        <taxon>Actinomycetes</taxon>
        <taxon>Micrococcales</taxon>
        <taxon>Brevibacteriaceae</taxon>
        <taxon>Brevibacterium</taxon>
    </lineage>
</organism>
<evidence type="ECO:0000313" key="9">
    <source>
        <dbReference type="EMBL" id="GAA2003804.1"/>
    </source>
</evidence>
<evidence type="ECO:0000256" key="4">
    <source>
        <dbReference type="ARBA" id="ARBA00022692"/>
    </source>
</evidence>
<reference evidence="9 10" key="1">
    <citation type="journal article" date="2019" name="Int. J. Syst. Evol. Microbiol.">
        <title>The Global Catalogue of Microorganisms (GCM) 10K type strain sequencing project: providing services to taxonomists for standard genome sequencing and annotation.</title>
        <authorList>
            <consortium name="The Broad Institute Genomics Platform"/>
            <consortium name="The Broad Institute Genome Sequencing Center for Infectious Disease"/>
            <person name="Wu L."/>
            <person name="Ma J."/>
        </authorList>
    </citation>
    <scope>NUCLEOTIDE SEQUENCE [LARGE SCALE GENOMIC DNA]</scope>
    <source>
        <strain evidence="9 10">JCM 14546</strain>
    </source>
</reference>
<keyword evidence="6 8" id="KW-0472">Membrane</keyword>